<comment type="caution">
    <text evidence="2">The sequence shown here is derived from an EMBL/GenBank/DDBJ whole genome shotgun (WGS) entry which is preliminary data.</text>
</comment>
<dbReference type="GO" id="GO:0009306">
    <property type="term" value="P:protein secretion"/>
    <property type="evidence" value="ECO:0007669"/>
    <property type="project" value="TreeGrafter"/>
</dbReference>
<dbReference type="PANTHER" id="PTHR17985">
    <property type="entry name" value="SER/THR-RICH PROTEIN T10 IN DGCR REGION"/>
    <property type="match status" value="1"/>
</dbReference>
<feature type="region of interest" description="Disordered" evidence="1">
    <location>
        <begin position="261"/>
        <end position="281"/>
    </location>
</feature>
<evidence type="ECO:0000313" key="2">
    <source>
        <dbReference type="EMBL" id="CAH7671789.1"/>
    </source>
</evidence>
<reference evidence="2" key="1">
    <citation type="submission" date="2022-06" db="EMBL/GenBank/DDBJ databases">
        <authorList>
            <consortium name="SYNGENTA / RWTH Aachen University"/>
        </authorList>
    </citation>
    <scope>NUCLEOTIDE SEQUENCE</scope>
</reference>
<protein>
    <submittedName>
        <fullName evidence="2">NRDE protein-domain-containing protein</fullName>
    </submittedName>
</protein>
<dbReference type="Proteomes" id="UP001153365">
    <property type="component" value="Unassembled WGS sequence"/>
</dbReference>
<gene>
    <name evidence="2" type="ORF">PPACK8108_LOCUS6605</name>
</gene>
<evidence type="ECO:0000256" key="1">
    <source>
        <dbReference type="SAM" id="MobiDB-lite"/>
    </source>
</evidence>
<organism evidence="2 3">
    <name type="scientific">Phakopsora pachyrhizi</name>
    <name type="common">Asian soybean rust disease fungus</name>
    <dbReference type="NCBI Taxonomy" id="170000"/>
    <lineage>
        <taxon>Eukaryota</taxon>
        <taxon>Fungi</taxon>
        <taxon>Dikarya</taxon>
        <taxon>Basidiomycota</taxon>
        <taxon>Pucciniomycotina</taxon>
        <taxon>Pucciniomycetes</taxon>
        <taxon>Pucciniales</taxon>
        <taxon>Phakopsoraceae</taxon>
        <taxon>Phakopsora</taxon>
    </lineage>
</organism>
<dbReference type="GO" id="GO:0007030">
    <property type="term" value="P:Golgi organization"/>
    <property type="evidence" value="ECO:0007669"/>
    <property type="project" value="TreeGrafter"/>
</dbReference>
<evidence type="ECO:0000313" key="3">
    <source>
        <dbReference type="Proteomes" id="UP001153365"/>
    </source>
</evidence>
<dbReference type="AlphaFoldDB" id="A0AAV0AT39"/>
<accession>A0AAV0AT39</accession>
<proteinExistence type="predicted"/>
<keyword evidence="3" id="KW-1185">Reference proteome</keyword>
<dbReference type="EMBL" id="CALTRL010001255">
    <property type="protein sequence ID" value="CAH7671789.1"/>
    <property type="molecule type" value="Genomic_DNA"/>
</dbReference>
<dbReference type="Pfam" id="PF05742">
    <property type="entry name" value="TANGO2"/>
    <property type="match status" value="1"/>
</dbReference>
<dbReference type="PANTHER" id="PTHR17985:SF8">
    <property type="entry name" value="TRANSPORT AND GOLGI ORGANIZATION PROTEIN 2 HOMOLOG"/>
    <property type="match status" value="1"/>
</dbReference>
<feature type="compositionally biased region" description="Polar residues" evidence="1">
    <location>
        <begin position="261"/>
        <end position="274"/>
    </location>
</feature>
<sequence>MCIVLWSTSQSSNFRLIVASNRDESLDRPSLRSQWHRFDRNDGSPRQILSGRDLIGRGTWLAIQRDTGRFGFITNVTAVEDGVKPGEEEVGGDVEGSNVDKVSRGRLIRDYLMGDKGPDEFIKALRSMDRIPTMDGFNLLLGKIHPETEVPIELSFYSNRQSTHQSLREFEDDDAQKLLDFKFYGFSNSPGYTTSETSCPSKVLNGIRLLKNCLRNSEEDHDEETVVSELLKILSQTEDSSTELSDNIFIKPFNRLRTDTSGTNNQSLSYSDSAQRPDKSSLYGTRTQTLILVSDSNTVTFVERNLYTQTDFDEKMSAVGCTTKFGAHRDLTLEELWGCKDDITSFTFDLFS</sequence>
<name>A0AAV0AT39_PHAPC</name>
<dbReference type="GO" id="GO:0005794">
    <property type="term" value="C:Golgi apparatus"/>
    <property type="evidence" value="ECO:0007669"/>
    <property type="project" value="TreeGrafter"/>
</dbReference>
<dbReference type="InterPro" id="IPR008551">
    <property type="entry name" value="TANGO2"/>
</dbReference>